<dbReference type="VEuPathDB" id="FungiDB:I302_03850"/>
<evidence type="ECO:0000313" key="3">
    <source>
        <dbReference type="Proteomes" id="UP000092730"/>
    </source>
</evidence>
<dbReference type="EMBL" id="KI894020">
    <property type="protein sequence ID" value="OCF26172.1"/>
    <property type="molecule type" value="Genomic_DNA"/>
</dbReference>
<keyword evidence="3" id="KW-1185">Reference proteome</keyword>
<evidence type="ECO:0000313" key="2">
    <source>
        <dbReference type="EMBL" id="WVW78522.1"/>
    </source>
</evidence>
<dbReference type="Proteomes" id="UP000092730">
    <property type="component" value="Chromosome 1"/>
</dbReference>
<dbReference type="KEGG" id="kbi:30208249"/>
<name>A0A1B9G595_9TREE</name>
<accession>A0A1B9G595</accession>
<reference evidence="2" key="4">
    <citation type="submission" date="2024-02" db="EMBL/GenBank/DDBJ databases">
        <title>Comparative genomics of Cryptococcus and Kwoniella reveals pathogenesis evolution and contrasting modes of karyotype evolution via chromosome fusion or intercentromeric recombination.</title>
        <authorList>
            <person name="Coelho M.A."/>
            <person name="David-Palma M."/>
            <person name="Shea T."/>
            <person name="Bowers K."/>
            <person name="McGinley-Smith S."/>
            <person name="Mohammad A.W."/>
            <person name="Gnirke A."/>
            <person name="Yurkov A.M."/>
            <person name="Nowrousian M."/>
            <person name="Sun S."/>
            <person name="Cuomo C.A."/>
            <person name="Heitman J."/>
        </authorList>
    </citation>
    <scope>NUCLEOTIDE SEQUENCE</scope>
    <source>
        <strain evidence="2">CBS 10118</strain>
    </source>
</reference>
<evidence type="ECO:0000313" key="1">
    <source>
        <dbReference type="EMBL" id="OCF26172.1"/>
    </source>
</evidence>
<dbReference type="AlphaFoldDB" id="A0A1B9G595"/>
<reference evidence="1" key="3">
    <citation type="submission" date="2014-01" db="EMBL/GenBank/DDBJ databases">
        <title>Evolution of pathogenesis and genome organization in the Tremellales.</title>
        <authorList>
            <person name="Cuomo C."/>
            <person name="Litvintseva A."/>
            <person name="Heitman J."/>
            <person name="Chen Y."/>
            <person name="Sun S."/>
            <person name="Springer D."/>
            <person name="Dromer F."/>
            <person name="Young S."/>
            <person name="Zeng Q."/>
            <person name="Chapman S."/>
            <person name="Gujja S."/>
            <person name="Saif S."/>
            <person name="Birren B."/>
        </authorList>
    </citation>
    <scope>NUCLEOTIDE SEQUENCE</scope>
    <source>
        <strain evidence="1">CBS 10118</strain>
    </source>
</reference>
<protein>
    <submittedName>
        <fullName evidence="1">Uncharacterized protein</fullName>
    </submittedName>
</protein>
<reference evidence="2" key="2">
    <citation type="submission" date="2013-07" db="EMBL/GenBank/DDBJ databases">
        <authorList>
            <consortium name="The Broad Institute Genome Sequencing Platform"/>
            <person name="Cuomo C."/>
            <person name="Litvintseva A."/>
            <person name="Chen Y."/>
            <person name="Heitman J."/>
            <person name="Sun S."/>
            <person name="Springer D."/>
            <person name="Dromer F."/>
            <person name="Young S.K."/>
            <person name="Zeng Q."/>
            <person name="Gargeya S."/>
            <person name="Fitzgerald M."/>
            <person name="Abouelleil A."/>
            <person name="Alvarado L."/>
            <person name="Berlin A.M."/>
            <person name="Chapman S.B."/>
            <person name="Dewar J."/>
            <person name="Goldberg J."/>
            <person name="Griggs A."/>
            <person name="Gujja S."/>
            <person name="Hansen M."/>
            <person name="Howarth C."/>
            <person name="Imamovic A."/>
            <person name="Larimer J."/>
            <person name="McCowan C."/>
            <person name="Murphy C."/>
            <person name="Pearson M."/>
            <person name="Priest M."/>
            <person name="Roberts A."/>
            <person name="Saif S."/>
            <person name="Shea T."/>
            <person name="Sykes S."/>
            <person name="Wortman J."/>
            <person name="Nusbaum C."/>
            <person name="Birren B."/>
        </authorList>
    </citation>
    <scope>NUCLEOTIDE SEQUENCE</scope>
    <source>
        <strain evidence="2">CBS 10118</strain>
    </source>
</reference>
<proteinExistence type="predicted"/>
<gene>
    <name evidence="1" type="ORF">I302_03850</name>
    <name evidence="2" type="ORF">I302_100477</name>
</gene>
<dbReference type="EMBL" id="CP144541">
    <property type="protein sequence ID" value="WVW78522.1"/>
    <property type="molecule type" value="Genomic_DNA"/>
</dbReference>
<reference evidence="1" key="1">
    <citation type="submission" date="2013-07" db="EMBL/GenBank/DDBJ databases">
        <title>The Genome Sequence of Cryptococcus bestiolae CBS10118.</title>
        <authorList>
            <consortium name="The Broad Institute Genome Sequencing Platform"/>
            <person name="Cuomo C."/>
            <person name="Litvintseva A."/>
            <person name="Chen Y."/>
            <person name="Heitman J."/>
            <person name="Sun S."/>
            <person name="Springer D."/>
            <person name="Dromer F."/>
            <person name="Young S.K."/>
            <person name="Zeng Q."/>
            <person name="Gargeya S."/>
            <person name="Fitzgerald M."/>
            <person name="Abouelleil A."/>
            <person name="Alvarado L."/>
            <person name="Berlin A.M."/>
            <person name="Chapman S.B."/>
            <person name="Dewar J."/>
            <person name="Goldberg J."/>
            <person name="Griggs A."/>
            <person name="Gujja S."/>
            <person name="Hansen M."/>
            <person name="Howarth C."/>
            <person name="Imamovic A."/>
            <person name="Larimer J."/>
            <person name="McCowan C."/>
            <person name="Murphy C."/>
            <person name="Pearson M."/>
            <person name="Priest M."/>
            <person name="Roberts A."/>
            <person name="Saif S."/>
            <person name="Shea T."/>
            <person name="Sykes S."/>
            <person name="Wortman J."/>
            <person name="Nusbaum C."/>
            <person name="Birren B."/>
        </authorList>
    </citation>
    <scope>NUCLEOTIDE SEQUENCE [LARGE SCALE GENOMIC DNA]</scope>
    <source>
        <strain evidence="1">CBS 10118</strain>
    </source>
</reference>
<dbReference type="RefSeq" id="XP_019047242.1">
    <property type="nucleotide sequence ID" value="XM_019190494.1"/>
</dbReference>
<sequence length="209" mass="24044">MSKLGEFKGFMGSWNDEHWEKQYASLVTPEEPITLNYDREDDIETVHLSAPVTVFFKPNEKEADRDPIDNCGHLMLKGADVPFSRIVSKVIASLEETCEASKEVIIPDKSIWAHHRRFCDWHQQIPIPVRDELSHMGDCQSLEITPFKTHDDTNGETGTVIPTYVFRRNLRDAPSQTEESRILDNLISDTGYAYTLRALVMQMKEMMKI</sequence>
<organism evidence="1">
    <name type="scientific">Kwoniella bestiolae CBS 10118</name>
    <dbReference type="NCBI Taxonomy" id="1296100"/>
    <lineage>
        <taxon>Eukaryota</taxon>
        <taxon>Fungi</taxon>
        <taxon>Dikarya</taxon>
        <taxon>Basidiomycota</taxon>
        <taxon>Agaricomycotina</taxon>
        <taxon>Tremellomycetes</taxon>
        <taxon>Tremellales</taxon>
        <taxon>Cryptococcaceae</taxon>
        <taxon>Kwoniella</taxon>
    </lineage>
</organism>
<dbReference type="GeneID" id="30208249"/>